<dbReference type="Proteomes" id="UP001055804">
    <property type="component" value="Unassembled WGS sequence"/>
</dbReference>
<dbReference type="InterPro" id="IPR002347">
    <property type="entry name" value="SDR_fam"/>
</dbReference>
<dbReference type="Gene3D" id="3.40.50.720">
    <property type="entry name" value="NAD(P)-binding Rossmann-like Domain"/>
    <property type="match status" value="1"/>
</dbReference>
<dbReference type="InterPro" id="IPR036291">
    <property type="entry name" value="NAD(P)-bd_dom_sf"/>
</dbReference>
<dbReference type="Pfam" id="PF00106">
    <property type="entry name" value="adh_short"/>
    <property type="match status" value="1"/>
</dbReference>
<protein>
    <submittedName>
        <fullName evidence="1">SDR family NAD(P)-dependent oxidoreductase</fullName>
    </submittedName>
</protein>
<accession>A0A9J6PB41</accession>
<dbReference type="GO" id="GO:0005737">
    <property type="term" value="C:cytoplasm"/>
    <property type="evidence" value="ECO:0007669"/>
    <property type="project" value="TreeGrafter"/>
</dbReference>
<comment type="caution">
    <text evidence="1">The sequence shown here is derived from an EMBL/GenBank/DDBJ whole genome shotgun (WGS) entry which is preliminary data.</text>
</comment>
<dbReference type="GO" id="GO:0016491">
    <property type="term" value="F:oxidoreductase activity"/>
    <property type="evidence" value="ECO:0007669"/>
    <property type="project" value="TreeGrafter"/>
</dbReference>
<dbReference type="AlphaFoldDB" id="A0A9J6PB41"/>
<gene>
    <name evidence="1" type="ORF">NJQ99_08150</name>
</gene>
<evidence type="ECO:0000313" key="2">
    <source>
        <dbReference type="Proteomes" id="UP001055804"/>
    </source>
</evidence>
<reference evidence="1" key="1">
    <citation type="submission" date="2022-06" db="EMBL/GenBank/DDBJ databases">
        <title>Isolation and Genomics of Futiania mangrovii gen. nov., sp. nov., a Rare and Metabolically-versatile member in the Class Alphaproteobacteria.</title>
        <authorList>
            <person name="Liu L."/>
            <person name="Huang W.-C."/>
            <person name="Pan J."/>
            <person name="Li J."/>
            <person name="Huang Y."/>
            <person name="Du H."/>
            <person name="Liu Y."/>
            <person name="Li M."/>
        </authorList>
    </citation>
    <scope>NUCLEOTIDE SEQUENCE</scope>
    <source>
        <strain evidence="1">FT118</strain>
    </source>
</reference>
<name>A0A9J6PB41_9PROT</name>
<dbReference type="EMBL" id="JAMZFT010000002">
    <property type="protein sequence ID" value="MCP1336373.1"/>
    <property type="molecule type" value="Genomic_DNA"/>
</dbReference>
<evidence type="ECO:0000313" key="1">
    <source>
        <dbReference type="EMBL" id="MCP1336373.1"/>
    </source>
</evidence>
<proteinExistence type="predicted"/>
<organism evidence="1 2">
    <name type="scientific">Futiania mangrovi</name>
    <dbReference type="NCBI Taxonomy" id="2959716"/>
    <lineage>
        <taxon>Bacteria</taxon>
        <taxon>Pseudomonadati</taxon>
        <taxon>Pseudomonadota</taxon>
        <taxon>Alphaproteobacteria</taxon>
        <taxon>Futianiales</taxon>
        <taxon>Futianiaceae</taxon>
        <taxon>Futiania</taxon>
    </lineage>
</organism>
<dbReference type="PRINTS" id="PR00081">
    <property type="entry name" value="GDHRDH"/>
</dbReference>
<dbReference type="SUPFAM" id="SSF51735">
    <property type="entry name" value="NAD(P)-binding Rossmann-fold domains"/>
    <property type="match status" value="1"/>
</dbReference>
<dbReference type="RefSeq" id="WP_269332335.1">
    <property type="nucleotide sequence ID" value="NZ_JAMZFT010000002.1"/>
</dbReference>
<sequence length="245" mass="25767">MTGQTETRSAAVIGAGGGIGAAILALLAEDPRYGRIHAFARTGAIAPHPKVVAGTLDLADEASIAAAARAAGADGPLDLVFVATGLLHDGPDMQPEKDWRALDAERLARAFAVNATGPALVAKHFLPLLPREGRSVFAALSARVGSISDNRRGGWYAYRASKAALNMLLKTLSIELARKRPGGIVLGLQPGTVDTALSKPFQTFVADDKLFTPDFSAEKLLKVIEAARPEDTGGLFDWSGERIPY</sequence>
<keyword evidence="2" id="KW-1185">Reference proteome</keyword>
<dbReference type="InterPro" id="IPR051468">
    <property type="entry name" value="Fungal_SecMetab_SDRs"/>
</dbReference>
<dbReference type="PANTHER" id="PTHR43544">
    <property type="entry name" value="SHORT-CHAIN DEHYDROGENASE/REDUCTASE"/>
    <property type="match status" value="1"/>
</dbReference>
<dbReference type="PANTHER" id="PTHR43544:SF12">
    <property type="entry name" value="NAD(P)-BINDING ROSSMANN-FOLD SUPERFAMILY PROTEIN"/>
    <property type="match status" value="1"/>
</dbReference>